<accession>A0ABM8YGD3</accession>
<dbReference type="RefSeq" id="WP_230576835.1">
    <property type="nucleotide sequence ID" value="NZ_CAKJTI010000043.1"/>
</dbReference>
<feature type="transmembrane region" description="Helical" evidence="1">
    <location>
        <begin position="351"/>
        <end position="370"/>
    </location>
</feature>
<protein>
    <submittedName>
        <fullName evidence="2">Uncharacterized protein</fullName>
    </submittedName>
</protein>
<dbReference type="EMBL" id="CAKJTI010000043">
    <property type="protein sequence ID" value="CAG9614900.1"/>
    <property type="molecule type" value="Genomic_DNA"/>
</dbReference>
<comment type="caution">
    <text evidence="2">The sequence shown here is derived from an EMBL/GenBank/DDBJ whole genome shotgun (WGS) entry which is preliminary data.</text>
</comment>
<organism evidence="2 3">
    <name type="scientific">Bacillus rhizoplanae</name>
    <dbReference type="NCBI Taxonomy" id="2880966"/>
    <lineage>
        <taxon>Bacteria</taxon>
        <taxon>Bacillati</taxon>
        <taxon>Bacillota</taxon>
        <taxon>Bacilli</taxon>
        <taxon>Bacillales</taxon>
        <taxon>Bacillaceae</taxon>
        <taxon>Bacillus</taxon>
    </lineage>
</organism>
<evidence type="ECO:0000256" key="1">
    <source>
        <dbReference type="SAM" id="Phobius"/>
    </source>
</evidence>
<gene>
    <name evidence="2" type="ORF">BACCIP111899_04133</name>
</gene>
<evidence type="ECO:0000313" key="2">
    <source>
        <dbReference type="EMBL" id="CAG9614900.1"/>
    </source>
</evidence>
<keyword evidence="3" id="KW-1185">Reference proteome</keyword>
<name>A0ABM8YGD3_9BACI</name>
<keyword evidence="1" id="KW-0472">Membrane</keyword>
<keyword evidence="1" id="KW-0812">Transmembrane</keyword>
<dbReference type="Proteomes" id="UP000789423">
    <property type="component" value="Unassembled WGS sequence"/>
</dbReference>
<sequence>MENESLSNLLDVQTELFIPIESHDRKYLKTLKSSTEWDEVDLYAKYQTYFSPAISSFLYKDTKWFHKQIDQDAELNFAGYSKNEHDTQLLEIMVEKAEIVLFPQQAYLLLRLHTKGNIHDITKFNSWITTIRSSQSNVYIRMKKTICTLFDYINLILNELHFNVSSHVGKVFGYSLLKTTDSSLVNVQLNTYLPALKDFFELDPSDSFIESEHSDVLQRFQSRLQTFSLSGGMVVVDENILFNQEFYGEYHHTIYRDIALLALYQMDFLNNLALRLSDVRNLIYHRKQILYLRMLFLEFTNKAWFSHISMRPYPQTLRDYWQKQLQIQKLYDDVTEQLDQLTNFAQQDRSWWLTIGLGTLTLLSWPGLFIKNSIFNTWFPDIPYLSTILAIFLPVAIIIGVTWDRFRGIAFSFRYSISEFFSNRQKYKKGSKKLKKYFNRNNIDL</sequence>
<keyword evidence="1" id="KW-1133">Transmembrane helix</keyword>
<feature type="transmembrane region" description="Helical" evidence="1">
    <location>
        <begin position="382"/>
        <end position="403"/>
    </location>
</feature>
<reference evidence="2 3" key="1">
    <citation type="submission" date="2021-10" db="EMBL/GenBank/DDBJ databases">
        <authorList>
            <person name="Criscuolo A."/>
        </authorList>
    </citation>
    <scope>NUCLEOTIDE SEQUENCE [LARGE SCALE GENOMIC DNA]</scope>
    <source>
        <strain evidence="3">CIP 111899</strain>
    </source>
</reference>
<proteinExistence type="predicted"/>
<evidence type="ECO:0000313" key="3">
    <source>
        <dbReference type="Proteomes" id="UP000789423"/>
    </source>
</evidence>